<gene>
    <name evidence="3" type="ORF">GCM10011360_03380</name>
</gene>
<feature type="region of interest" description="Disordered" evidence="1">
    <location>
        <begin position="221"/>
        <end position="240"/>
    </location>
</feature>
<dbReference type="RefSeq" id="WP_188475901.1">
    <property type="nucleotide sequence ID" value="NZ_BMFJ01000001.1"/>
</dbReference>
<dbReference type="Gene3D" id="1.20.1050.10">
    <property type="match status" value="1"/>
</dbReference>
<feature type="domain" description="GST N-terminal" evidence="2">
    <location>
        <begin position="1"/>
        <end position="84"/>
    </location>
</feature>
<evidence type="ECO:0000259" key="2">
    <source>
        <dbReference type="PROSITE" id="PS50404"/>
    </source>
</evidence>
<reference evidence="4" key="1">
    <citation type="journal article" date="2019" name="Int. J. Syst. Evol. Microbiol.">
        <title>The Global Catalogue of Microorganisms (GCM) 10K type strain sequencing project: providing services to taxonomists for standard genome sequencing and annotation.</title>
        <authorList>
            <consortium name="The Broad Institute Genomics Platform"/>
            <consortium name="The Broad Institute Genome Sequencing Center for Infectious Disease"/>
            <person name="Wu L."/>
            <person name="Ma J."/>
        </authorList>
    </citation>
    <scope>NUCLEOTIDE SEQUENCE [LARGE SCALE GENOMIC DNA]</scope>
    <source>
        <strain evidence="4">CGMCC 1.12664</strain>
    </source>
</reference>
<protein>
    <submittedName>
        <fullName evidence="3">Glutathione S-transferase</fullName>
    </submittedName>
</protein>
<evidence type="ECO:0000313" key="3">
    <source>
        <dbReference type="EMBL" id="GGE17906.1"/>
    </source>
</evidence>
<feature type="compositionally biased region" description="Low complexity" evidence="1">
    <location>
        <begin position="231"/>
        <end position="240"/>
    </location>
</feature>
<dbReference type="SUPFAM" id="SSF52833">
    <property type="entry name" value="Thioredoxin-like"/>
    <property type="match status" value="1"/>
</dbReference>
<accession>A0A917EA80</accession>
<comment type="caution">
    <text evidence="3">The sequence shown here is derived from an EMBL/GenBank/DDBJ whole genome shotgun (WGS) entry which is preliminary data.</text>
</comment>
<proteinExistence type="predicted"/>
<organism evidence="3 4">
    <name type="scientific">Primorskyibacter flagellatus</name>
    <dbReference type="NCBI Taxonomy" id="1387277"/>
    <lineage>
        <taxon>Bacteria</taxon>
        <taxon>Pseudomonadati</taxon>
        <taxon>Pseudomonadota</taxon>
        <taxon>Alphaproteobacteria</taxon>
        <taxon>Rhodobacterales</taxon>
        <taxon>Roseobacteraceae</taxon>
        <taxon>Primorskyibacter</taxon>
    </lineage>
</organism>
<dbReference type="CDD" id="cd03194">
    <property type="entry name" value="GST_C_3"/>
    <property type="match status" value="1"/>
</dbReference>
<evidence type="ECO:0000256" key="1">
    <source>
        <dbReference type="SAM" id="MobiDB-lite"/>
    </source>
</evidence>
<dbReference type="AlphaFoldDB" id="A0A917EA80"/>
<dbReference type="InterPro" id="IPR036249">
    <property type="entry name" value="Thioredoxin-like_sf"/>
</dbReference>
<dbReference type="SUPFAM" id="SSF47616">
    <property type="entry name" value="GST C-terminal domain-like"/>
    <property type="match status" value="1"/>
</dbReference>
<dbReference type="PANTHER" id="PTHR42673">
    <property type="entry name" value="MALEYLACETOACETATE ISOMERASE"/>
    <property type="match status" value="1"/>
</dbReference>
<dbReference type="GO" id="GO:0004364">
    <property type="term" value="F:glutathione transferase activity"/>
    <property type="evidence" value="ECO:0007669"/>
    <property type="project" value="TreeGrafter"/>
</dbReference>
<name>A0A917EA80_9RHOB</name>
<dbReference type="PANTHER" id="PTHR42673:SF4">
    <property type="entry name" value="MALEYLACETOACETATE ISOMERASE"/>
    <property type="match status" value="1"/>
</dbReference>
<dbReference type="Gene3D" id="3.40.30.10">
    <property type="entry name" value="Glutaredoxin"/>
    <property type="match status" value="1"/>
</dbReference>
<dbReference type="GO" id="GO:0006559">
    <property type="term" value="P:L-phenylalanine catabolic process"/>
    <property type="evidence" value="ECO:0007669"/>
    <property type="project" value="TreeGrafter"/>
</dbReference>
<sequence length="291" mass="31891">MTYDLYIGDRSFSSWSLRGWLMFEKFVIPVRTHMVGLYSGTLLADLGDLAPARLVPVMRTPDGIVIGETMAMAETLAERHPDAGLWPADPSARALARWISAEMHAGFTALRGSCNCQLLYQYDGFTPSEAVLADVVRVETLWNLARDRHGQAGPWLFGTYSLADVFFAPVAARIAGYGLPVGPEAQAYVDLTLSDPAFRRWRAQGLTVSYDPVPYELDLPKRPWPGPAPRPARAVATGTPENATCPYSGKADTSHMLEIDGRTFGFCNANCRDKTVNDPEAFPAFMALLTA</sequence>
<dbReference type="PROSITE" id="PS50404">
    <property type="entry name" value="GST_NTER"/>
    <property type="match status" value="1"/>
</dbReference>
<dbReference type="InterPro" id="IPR004045">
    <property type="entry name" value="Glutathione_S-Trfase_N"/>
</dbReference>
<keyword evidence="4" id="KW-1185">Reference proteome</keyword>
<dbReference type="EMBL" id="BMFJ01000001">
    <property type="protein sequence ID" value="GGE17906.1"/>
    <property type="molecule type" value="Genomic_DNA"/>
</dbReference>
<dbReference type="InterPro" id="IPR036282">
    <property type="entry name" value="Glutathione-S-Trfase_C_sf"/>
</dbReference>
<dbReference type="GO" id="GO:0006749">
    <property type="term" value="P:glutathione metabolic process"/>
    <property type="evidence" value="ECO:0007669"/>
    <property type="project" value="TreeGrafter"/>
</dbReference>
<evidence type="ECO:0000313" key="4">
    <source>
        <dbReference type="Proteomes" id="UP000612855"/>
    </source>
</evidence>
<dbReference type="Proteomes" id="UP000612855">
    <property type="component" value="Unassembled WGS sequence"/>
</dbReference>
<dbReference type="Pfam" id="PF13409">
    <property type="entry name" value="GST_N_2"/>
    <property type="match status" value="1"/>
</dbReference>
<dbReference type="GO" id="GO:0016034">
    <property type="term" value="F:maleylacetoacetate isomerase activity"/>
    <property type="evidence" value="ECO:0007669"/>
    <property type="project" value="TreeGrafter"/>
</dbReference>